<dbReference type="GO" id="GO:0005886">
    <property type="term" value="C:plasma membrane"/>
    <property type="evidence" value="ECO:0007669"/>
    <property type="project" value="TreeGrafter"/>
</dbReference>
<dbReference type="InterPro" id="IPR001499">
    <property type="entry name" value="GPCR_STE3"/>
</dbReference>
<evidence type="ECO:0000256" key="3">
    <source>
        <dbReference type="ARBA" id="ARBA00022507"/>
    </source>
</evidence>
<evidence type="ECO:0000256" key="5">
    <source>
        <dbReference type="ARBA" id="ARBA00022989"/>
    </source>
</evidence>
<gene>
    <name evidence="11" type="ORF">SODALDRAFT_277871</name>
</gene>
<evidence type="ECO:0008006" key="13">
    <source>
        <dbReference type="Google" id="ProtNLM"/>
    </source>
</evidence>
<feature type="transmembrane region" description="Helical" evidence="10">
    <location>
        <begin position="33"/>
        <end position="54"/>
    </location>
</feature>
<dbReference type="GO" id="GO:0004932">
    <property type="term" value="F:mating-type factor pheromone receptor activity"/>
    <property type="evidence" value="ECO:0007669"/>
    <property type="project" value="InterPro"/>
</dbReference>
<comment type="subcellular location">
    <subcellularLocation>
        <location evidence="1">Membrane</location>
        <topology evidence="1">Multi-pass membrane protein</topology>
    </subcellularLocation>
</comment>
<keyword evidence="9" id="KW-0807">Transducer</keyword>
<keyword evidence="3" id="KW-0589">Pheromone response</keyword>
<keyword evidence="6" id="KW-0297">G-protein coupled receptor</keyword>
<feature type="transmembrane region" description="Helical" evidence="10">
    <location>
        <begin position="115"/>
        <end position="134"/>
    </location>
</feature>
<dbReference type="Proteomes" id="UP000272025">
    <property type="component" value="Unassembled WGS sequence"/>
</dbReference>
<keyword evidence="12" id="KW-1185">Reference proteome</keyword>
<evidence type="ECO:0000256" key="4">
    <source>
        <dbReference type="ARBA" id="ARBA00022692"/>
    </source>
</evidence>
<keyword evidence="5 10" id="KW-1133">Transmembrane helix</keyword>
<accession>A0A3N2PWD1</accession>
<keyword evidence="4 10" id="KW-0812">Transmembrane</keyword>
<feature type="transmembrane region" description="Helical" evidence="10">
    <location>
        <begin position="74"/>
        <end position="94"/>
    </location>
</feature>
<evidence type="ECO:0000313" key="12">
    <source>
        <dbReference type="Proteomes" id="UP000272025"/>
    </source>
</evidence>
<keyword evidence="8" id="KW-0675">Receptor</keyword>
<evidence type="ECO:0000256" key="8">
    <source>
        <dbReference type="ARBA" id="ARBA00023170"/>
    </source>
</evidence>
<dbReference type="OrthoDB" id="2874149at2759"/>
<evidence type="ECO:0000256" key="2">
    <source>
        <dbReference type="ARBA" id="ARBA00011085"/>
    </source>
</evidence>
<feature type="transmembrane region" description="Helical" evidence="10">
    <location>
        <begin position="280"/>
        <end position="297"/>
    </location>
</feature>
<evidence type="ECO:0000313" key="11">
    <source>
        <dbReference type="EMBL" id="ROT38797.1"/>
    </source>
</evidence>
<dbReference type="AlphaFoldDB" id="A0A3N2PWD1"/>
<feature type="transmembrane region" description="Helical" evidence="10">
    <location>
        <begin position="6"/>
        <end position="26"/>
    </location>
</feature>
<organism evidence="11 12">
    <name type="scientific">Sodiomyces alkalinus (strain CBS 110278 / VKM F-3762 / F11)</name>
    <name type="common">Alkaliphilic filamentous fungus</name>
    <dbReference type="NCBI Taxonomy" id="1314773"/>
    <lineage>
        <taxon>Eukaryota</taxon>
        <taxon>Fungi</taxon>
        <taxon>Dikarya</taxon>
        <taxon>Ascomycota</taxon>
        <taxon>Pezizomycotina</taxon>
        <taxon>Sordariomycetes</taxon>
        <taxon>Hypocreomycetidae</taxon>
        <taxon>Glomerellales</taxon>
        <taxon>Plectosphaerellaceae</taxon>
        <taxon>Sodiomyces</taxon>
    </lineage>
</organism>
<dbReference type="PANTHER" id="PTHR28097:SF1">
    <property type="entry name" value="PHEROMONE A FACTOR RECEPTOR"/>
    <property type="match status" value="1"/>
</dbReference>
<dbReference type="RefSeq" id="XP_028466603.1">
    <property type="nucleotide sequence ID" value="XM_028608086.1"/>
</dbReference>
<evidence type="ECO:0000256" key="1">
    <source>
        <dbReference type="ARBA" id="ARBA00004141"/>
    </source>
</evidence>
<dbReference type="Pfam" id="PF02076">
    <property type="entry name" value="STE3"/>
    <property type="match status" value="1"/>
</dbReference>
<dbReference type="Gene3D" id="1.20.1070.10">
    <property type="entry name" value="Rhodopsin 7-helix transmembrane proteins"/>
    <property type="match status" value="1"/>
</dbReference>
<name>A0A3N2PWD1_SODAK</name>
<evidence type="ECO:0000256" key="9">
    <source>
        <dbReference type="ARBA" id="ARBA00023224"/>
    </source>
</evidence>
<reference evidence="11 12" key="1">
    <citation type="journal article" date="2018" name="Mol. Ecol.">
        <title>The obligate alkalophilic soda-lake fungus Sodiomyces alkalinus has shifted to a protein diet.</title>
        <authorList>
            <person name="Grum-Grzhimaylo A.A."/>
            <person name="Falkoski D.L."/>
            <person name="van den Heuvel J."/>
            <person name="Valero-Jimenez C.A."/>
            <person name="Min B."/>
            <person name="Choi I.G."/>
            <person name="Lipzen A."/>
            <person name="Daum C.G."/>
            <person name="Aanen D.K."/>
            <person name="Tsang A."/>
            <person name="Henrissat B."/>
            <person name="Bilanenko E.N."/>
            <person name="de Vries R.P."/>
            <person name="van Kan J.A.L."/>
            <person name="Grigoriev I.V."/>
            <person name="Debets A.J.M."/>
        </authorList>
    </citation>
    <scope>NUCLEOTIDE SEQUENCE [LARGE SCALE GENOMIC DNA]</scope>
    <source>
        <strain evidence="11 12">F11</strain>
    </source>
</reference>
<feature type="transmembrane region" description="Helical" evidence="10">
    <location>
        <begin position="160"/>
        <end position="183"/>
    </location>
</feature>
<dbReference type="GO" id="GO:0000750">
    <property type="term" value="P:pheromone-dependent signal transduction involved in conjugation with cellular fusion"/>
    <property type="evidence" value="ECO:0007669"/>
    <property type="project" value="TreeGrafter"/>
</dbReference>
<dbReference type="EMBL" id="ML119055">
    <property type="protein sequence ID" value="ROT38797.1"/>
    <property type="molecule type" value="Genomic_DNA"/>
</dbReference>
<evidence type="ECO:0000256" key="6">
    <source>
        <dbReference type="ARBA" id="ARBA00023040"/>
    </source>
</evidence>
<dbReference type="PANTHER" id="PTHR28097">
    <property type="entry name" value="PHEROMONE A FACTOR RECEPTOR"/>
    <property type="match status" value="1"/>
</dbReference>
<dbReference type="GeneID" id="39576564"/>
<keyword evidence="7 10" id="KW-0472">Membrane</keyword>
<proteinExistence type="inferred from homology"/>
<comment type="similarity">
    <text evidence="2">Belongs to the G-protein coupled receptor 4 family.</text>
</comment>
<evidence type="ECO:0000256" key="7">
    <source>
        <dbReference type="ARBA" id="ARBA00023136"/>
    </source>
</evidence>
<feature type="transmembrane region" description="Helical" evidence="10">
    <location>
        <begin position="213"/>
        <end position="234"/>
    </location>
</feature>
<protein>
    <recommendedName>
        <fullName evidence="13">Pheromone a factor receptor</fullName>
    </recommendedName>
</protein>
<evidence type="ECO:0000256" key="10">
    <source>
        <dbReference type="SAM" id="Phobius"/>
    </source>
</evidence>
<sequence length="375" mass="43221">MANLVCRVVLGIIANIICLVPLRLLYRIGEFSAVVFVANMIGLNCLTVINALIWRDDNMTEWWPGYGWCDIHPFLYRPMMTLFTTSVLAISRNLSVQVSMLRAHPLTVREKRRKNLVQALIMFPVPLIQIAWIYPITAQRYTIATLVGCDWRVHRSWPRLVFITLPTPILSLMSGYYAILTYLRYRELRKATRGALSSNSSAISRQNRTRRRLYLLTICILIPYIPLQCAHAALNITETLPLEPFDYHRVRNDENAPYPWNSILLRPSSEINFAFMNNKFISIATAFLVFFLFGATIDARSTYRRYLLAMGFGKLFPRLHEPSYRAAGMNSISNPNTSWATRTYVTSFLCSCTFPCPLLQLFVFPCDRFYNVALL</sequence>